<dbReference type="PANTHER" id="PTHR12110">
    <property type="entry name" value="HYDROXYPYRUVATE ISOMERASE"/>
    <property type="match status" value="1"/>
</dbReference>
<dbReference type="PANTHER" id="PTHR12110:SF41">
    <property type="entry name" value="INOSOSE DEHYDRATASE"/>
    <property type="match status" value="1"/>
</dbReference>
<reference evidence="3" key="1">
    <citation type="submission" date="2018-12" db="EMBL/GenBank/DDBJ databases">
        <title>Tengunoibacter tsumagoiensis gen. nov., sp. nov., Dictyobacter kobayashii sp. nov., D. alpinus sp. nov., and D. joshuensis sp. nov. and description of Dictyobacteraceae fam. nov. within the order Ktedonobacterales isolated from Tengu-no-mugimeshi.</title>
        <authorList>
            <person name="Wang C.M."/>
            <person name="Zheng Y."/>
            <person name="Sakai Y."/>
            <person name="Toyoda A."/>
            <person name="Minakuchi Y."/>
            <person name="Abe K."/>
            <person name="Yokota A."/>
            <person name="Yabe S."/>
        </authorList>
    </citation>
    <scope>NUCLEOTIDE SEQUENCE [LARGE SCALE GENOMIC DNA]</scope>
    <source>
        <strain evidence="3">Uno16</strain>
    </source>
</reference>
<dbReference type="EMBL" id="BIFT01000002">
    <property type="protein sequence ID" value="GCE29545.1"/>
    <property type="molecule type" value="Genomic_DNA"/>
</dbReference>
<keyword evidence="3" id="KW-1185">Reference proteome</keyword>
<proteinExistence type="predicted"/>
<dbReference type="Pfam" id="PF01261">
    <property type="entry name" value="AP_endonuc_2"/>
    <property type="match status" value="1"/>
</dbReference>
<sequence length="278" mass="31424">MSLVPGILGDSYRRQLRKVTPHPAIDTLLDKVVPISQEFHIQPLALDFSVGQLASKEPAYLDALKARFEQLHILPTVIVGTLVLHADRELSEPPLLEAIYNLKVAQRLGSPLALYYFTYGGRVTREGRIRLAVEQVSRLAKAAQEYGLIVTTENYDFFTSDDFLEIFTKIRHKNVGLHSDTGNWLLLGEDPLEATQKMAAYTYHAHVRDYILRDGVYVSVPIGQGLVPFKPVLEELRIISTKRERLVLAVEMDLDEGDEDSAVHSCVEYMVDWLAQQH</sequence>
<evidence type="ECO:0000259" key="1">
    <source>
        <dbReference type="Pfam" id="PF01261"/>
    </source>
</evidence>
<gene>
    <name evidence="2" type="ORF">KDA_50290</name>
</gene>
<protein>
    <recommendedName>
        <fullName evidence="1">Xylose isomerase-like TIM barrel domain-containing protein</fullName>
    </recommendedName>
</protein>
<accession>A0A402BDV8</accession>
<evidence type="ECO:0000313" key="2">
    <source>
        <dbReference type="EMBL" id="GCE29545.1"/>
    </source>
</evidence>
<dbReference type="InterPro" id="IPR050312">
    <property type="entry name" value="IolE/XylAMocC-like"/>
</dbReference>
<dbReference type="OrthoDB" id="256906at2"/>
<evidence type="ECO:0000313" key="3">
    <source>
        <dbReference type="Proteomes" id="UP000287171"/>
    </source>
</evidence>
<dbReference type="RefSeq" id="WP_126629787.1">
    <property type="nucleotide sequence ID" value="NZ_BIFT01000002.1"/>
</dbReference>
<organism evidence="2 3">
    <name type="scientific">Dictyobacter alpinus</name>
    <dbReference type="NCBI Taxonomy" id="2014873"/>
    <lineage>
        <taxon>Bacteria</taxon>
        <taxon>Bacillati</taxon>
        <taxon>Chloroflexota</taxon>
        <taxon>Ktedonobacteria</taxon>
        <taxon>Ktedonobacterales</taxon>
        <taxon>Dictyobacteraceae</taxon>
        <taxon>Dictyobacter</taxon>
    </lineage>
</organism>
<dbReference type="SUPFAM" id="SSF51658">
    <property type="entry name" value="Xylose isomerase-like"/>
    <property type="match status" value="1"/>
</dbReference>
<dbReference type="InterPro" id="IPR013022">
    <property type="entry name" value="Xyl_isomerase-like_TIM-brl"/>
</dbReference>
<dbReference type="Proteomes" id="UP000287171">
    <property type="component" value="Unassembled WGS sequence"/>
</dbReference>
<name>A0A402BDV8_9CHLR</name>
<dbReference type="Gene3D" id="3.20.20.150">
    <property type="entry name" value="Divalent-metal-dependent TIM barrel enzymes"/>
    <property type="match status" value="1"/>
</dbReference>
<dbReference type="AlphaFoldDB" id="A0A402BDV8"/>
<dbReference type="InterPro" id="IPR036237">
    <property type="entry name" value="Xyl_isomerase-like_sf"/>
</dbReference>
<feature type="domain" description="Xylose isomerase-like TIM barrel" evidence="1">
    <location>
        <begin position="58"/>
        <end position="237"/>
    </location>
</feature>
<comment type="caution">
    <text evidence="2">The sequence shown here is derived from an EMBL/GenBank/DDBJ whole genome shotgun (WGS) entry which is preliminary data.</text>
</comment>